<proteinExistence type="predicted"/>
<reference evidence="3" key="1">
    <citation type="journal article" date="2017" name="bioRxiv">
        <title>Comparative analysis of the genomes of Stylophora pistillata and Acropora digitifera provides evidence for extensive differences between species of corals.</title>
        <authorList>
            <person name="Voolstra C.R."/>
            <person name="Li Y."/>
            <person name="Liew Y.J."/>
            <person name="Baumgarten S."/>
            <person name="Zoccola D."/>
            <person name="Flot J.-F."/>
            <person name="Tambutte S."/>
            <person name="Allemand D."/>
            <person name="Aranda M."/>
        </authorList>
    </citation>
    <scope>NUCLEOTIDE SEQUENCE [LARGE SCALE GENOMIC DNA]</scope>
</reference>
<dbReference type="PANTHER" id="PTHR46579">
    <property type="entry name" value="F5/8 TYPE C DOMAIN-CONTAINING PROTEIN-RELATED"/>
    <property type="match status" value="1"/>
</dbReference>
<evidence type="ECO:0000313" key="3">
    <source>
        <dbReference type="Proteomes" id="UP000225706"/>
    </source>
</evidence>
<comment type="caution">
    <text evidence="2">The sequence shown here is derived from an EMBL/GenBank/DDBJ whole genome shotgun (WGS) entry which is preliminary data.</text>
</comment>
<dbReference type="PANTHER" id="PTHR46579:SF1">
    <property type="entry name" value="F5_8 TYPE C DOMAIN-CONTAINING PROTEIN"/>
    <property type="match status" value="1"/>
</dbReference>
<evidence type="ECO:0000256" key="1">
    <source>
        <dbReference type="SAM" id="MobiDB-lite"/>
    </source>
</evidence>
<sequence>MADDKSCSSSSVSSAKKKRGPYNQYLSEPELKIPRTTLKRWPKTLRDASVSGGIPDKLSPYNVESVFSESTHTFVYQNERDELGGQFDESLSFDGDVSSNSDQCEDYGHETAVFPDSEHARRDAEEDEQGDIEEYLNAVDSDEGADNNVKVDETERESADNSLYDGAPICVAVSMLLIVTFAIQHSLTGLAVVDLLTLINLHCAMPNRCASSLDLLKKFFMKLKNPIQIHYYCTFCREYQGPLIPEDNICKNRGCLKDLSKKGSSSYFIIIPLICQLRDLIQKAGFLDLLKYPVSRCKSDSNAIEDIQDGLLYQKHFGNDGHFKEAPAEKKKCEIHISFLINTVGVALFRSSKFSIWPVYLVVNELPPNCRCVGCVTKSFEHIILLPFSGMVIKNSEGKDLTIRGILLSATMDAPAKRLMQNLVQFNAFGGFPYCLEQGVSVKTSAKGHTHAYPFNREKLSKGYGTERNHENTLHHAYEAQKSKLKGNYAPVCGVKGYSWFMFIPGFDIVKGVSIDYMHCVLLGVTKMLMTLWFDKSHAAKDWSIGNRGEEVERRLLNIAPPNCISRAPTSISKDCGPWKDSEFRSFLFFYECVRNIGPLWACSCFWFEDYNGDLRKLFHGSQKVELQIAFSVCVQQKIPELVNLLPFGSACKEFYEHIAWGRHSLKCKRERVSNSVFALGVMSPAALSAALTGFLEKKLGARVSKAFSFKRIQINNDVIHSKSYLNVSQRNSYTVEVDELGFVEVKLYVKLFVQCPNTLFCTDACSCKIPYYYGIADCCLQPAAHIILSQDTFTDCKPRHMIPVRREGCSNLVFPIKSVKALCILVDSQHGNGMFVCQLPNRYEKD</sequence>
<accession>A0A2B4RH24</accession>
<feature type="region of interest" description="Disordered" evidence="1">
    <location>
        <begin position="1"/>
        <end position="29"/>
    </location>
</feature>
<organism evidence="2 3">
    <name type="scientific">Stylophora pistillata</name>
    <name type="common">Smooth cauliflower coral</name>
    <dbReference type="NCBI Taxonomy" id="50429"/>
    <lineage>
        <taxon>Eukaryota</taxon>
        <taxon>Metazoa</taxon>
        <taxon>Cnidaria</taxon>
        <taxon>Anthozoa</taxon>
        <taxon>Hexacorallia</taxon>
        <taxon>Scleractinia</taxon>
        <taxon>Astrocoeniina</taxon>
        <taxon>Pocilloporidae</taxon>
        <taxon>Stylophora</taxon>
    </lineage>
</organism>
<keyword evidence="3" id="KW-1185">Reference proteome</keyword>
<dbReference type="Proteomes" id="UP000225706">
    <property type="component" value="Unassembled WGS sequence"/>
</dbReference>
<dbReference type="OrthoDB" id="5984708at2759"/>
<name>A0A2B4RH24_STYPI</name>
<dbReference type="AlphaFoldDB" id="A0A2B4RH24"/>
<gene>
    <name evidence="2" type="ORF">AWC38_SpisGene20223</name>
</gene>
<evidence type="ECO:0000313" key="2">
    <source>
        <dbReference type="EMBL" id="PFX15552.1"/>
    </source>
</evidence>
<dbReference type="EMBL" id="LSMT01000637">
    <property type="protein sequence ID" value="PFX15552.1"/>
    <property type="molecule type" value="Genomic_DNA"/>
</dbReference>
<protein>
    <submittedName>
        <fullName evidence="2">Uncharacterized protein</fullName>
    </submittedName>
</protein>